<dbReference type="InterPro" id="IPR012337">
    <property type="entry name" value="RNaseH-like_sf"/>
</dbReference>
<dbReference type="EMBL" id="JAYWVC010000150">
    <property type="protein sequence ID" value="MED7826304.1"/>
    <property type="molecule type" value="Genomic_DNA"/>
</dbReference>
<feature type="domain" description="Transposase IS4 N-terminal" evidence="3">
    <location>
        <begin position="24"/>
        <end position="116"/>
    </location>
</feature>
<reference evidence="4" key="1">
    <citation type="submission" date="2024-01" db="EMBL/GenBank/DDBJ databases">
        <title>First draft genome sequence data of TA4-1, the type strain of Gram-positive actinobacterium Streptomyces chiangmaiensis.</title>
        <authorList>
            <person name="Yasawong M."/>
            <person name="Nantapong N."/>
        </authorList>
    </citation>
    <scope>NUCLEOTIDE SEQUENCE</scope>
    <source>
        <strain evidence="4">TA4-1</strain>
    </source>
</reference>
<dbReference type="PANTHER" id="PTHR37529:SF1">
    <property type="entry name" value="TRANSPOSASE INSG FOR INSERTION SEQUENCE ELEMENT IS4-RELATED"/>
    <property type="match status" value="1"/>
</dbReference>
<gene>
    <name evidence="4" type="ORF">VXC91_31210</name>
</gene>
<evidence type="ECO:0000313" key="5">
    <source>
        <dbReference type="Proteomes" id="UP001333996"/>
    </source>
</evidence>
<organism evidence="4 5">
    <name type="scientific">Streptomyces chiangmaiensis</name>
    <dbReference type="NCBI Taxonomy" id="766497"/>
    <lineage>
        <taxon>Bacteria</taxon>
        <taxon>Bacillati</taxon>
        <taxon>Actinomycetota</taxon>
        <taxon>Actinomycetes</taxon>
        <taxon>Kitasatosporales</taxon>
        <taxon>Streptomycetaceae</taxon>
        <taxon>Streptomyces</taxon>
    </lineage>
</organism>
<accession>A0ABU7FQH9</accession>
<keyword evidence="5" id="KW-1185">Reference proteome</keyword>
<evidence type="ECO:0000313" key="4">
    <source>
        <dbReference type="EMBL" id="MED7826304.1"/>
    </source>
</evidence>
<dbReference type="RefSeq" id="WP_329510704.1">
    <property type="nucleotide sequence ID" value="NZ_BAAAYZ010000026.1"/>
</dbReference>
<protein>
    <submittedName>
        <fullName evidence="4">Transposase domain-containing protein</fullName>
    </submittedName>
</protein>
<dbReference type="PANTHER" id="PTHR37529">
    <property type="entry name" value="TRANSPOSASE INSG FOR INSERTION SEQUENCE ELEMENT IS4-RELATED"/>
    <property type="match status" value="1"/>
</dbReference>
<feature type="region of interest" description="Disordered" evidence="1">
    <location>
        <begin position="413"/>
        <end position="537"/>
    </location>
</feature>
<evidence type="ECO:0000259" key="2">
    <source>
        <dbReference type="Pfam" id="PF01609"/>
    </source>
</evidence>
<dbReference type="Proteomes" id="UP001333996">
    <property type="component" value="Unassembled WGS sequence"/>
</dbReference>
<proteinExistence type="predicted"/>
<comment type="caution">
    <text evidence="4">The sequence shown here is derived from an EMBL/GenBank/DDBJ whole genome shotgun (WGS) entry which is preliminary data.</text>
</comment>
<sequence>MSSQSATRTLTRTTTVAAGAFAPGHLGGLTQFLPFELVDDILEQTRTLQCRVRTLPSRVGSYFVLALGLFPGLGYQRVWDKLVAGLSGLDLRAPSETALRHLRKRLGPKPLELLFNVLAVPLARPSTPGVCYRRWRTVAFDGCNSLKAPDLPRIQALLGKVRHHWGMSGYPSLRLTVLCETGTRGLLGAVFGPSEAGEIIQASRLLPRLTPQMLLRADRAFDGDGFLGQVADTGAQFLVRLSARRRPAVLAVLPDGSHLTRFHHVHVRVIDADITVTTSEGQIITGRYLLATTLTDHRRDPADTLIRLYHERGEIETAYYSLRHTLLTGRVLRSQDPRGLEQEVWSLLTLYQVLRMAMTQAVESLPGADPDRASFTVALHAARDQVINADHIVPEREDGTGLAVAIRSGLLPPRRARTSARKVKCPTSRYPAHPPAGTPRTAKMSPASPLHFELSQPQPNPRGRADNATRSCRSCAPRPAAPGTPTTSPQPAGAPPATTASASSSAAGPAKDSSTRSPTPPTRSPQPGCRPTFPSTNKALDDVGPALTSWHCFNRLLGCLHHCLTHRIPYDERTAFPNTA</sequence>
<dbReference type="Pfam" id="PF13006">
    <property type="entry name" value="Nterm_IS4"/>
    <property type="match status" value="1"/>
</dbReference>
<evidence type="ECO:0000256" key="1">
    <source>
        <dbReference type="SAM" id="MobiDB-lite"/>
    </source>
</evidence>
<evidence type="ECO:0000259" key="3">
    <source>
        <dbReference type="Pfam" id="PF13006"/>
    </source>
</evidence>
<dbReference type="InterPro" id="IPR024473">
    <property type="entry name" value="Transposases_IS4_N"/>
</dbReference>
<dbReference type="Pfam" id="PF01609">
    <property type="entry name" value="DDE_Tnp_1"/>
    <property type="match status" value="1"/>
</dbReference>
<feature type="compositionally biased region" description="Low complexity" evidence="1">
    <location>
        <begin position="476"/>
        <end position="510"/>
    </location>
</feature>
<dbReference type="InterPro" id="IPR002559">
    <property type="entry name" value="Transposase_11"/>
</dbReference>
<feature type="domain" description="Transposase IS4-like" evidence="2">
    <location>
        <begin position="168"/>
        <end position="351"/>
    </location>
</feature>
<dbReference type="SUPFAM" id="SSF53098">
    <property type="entry name" value="Ribonuclease H-like"/>
    <property type="match status" value="1"/>
</dbReference>
<name>A0ABU7FQH9_9ACTN</name>
<feature type="compositionally biased region" description="Basic residues" evidence="1">
    <location>
        <begin position="414"/>
        <end position="424"/>
    </location>
</feature>